<dbReference type="FunFam" id="1.10.150.50:FF:000008">
    <property type="entry name" value="Neurabin-1 isoform 1-like protein"/>
    <property type="match status" value="1"/>
</dbReference>
<evidence type="ECO:0000256" key="9">
    <source>
        <dbReference type="ARBA" id="ARBA00023203"/>
    </source>
</evidence>
<keyword evidence="7" id="KW-0770">Synapse</keyword>
<dbReference type="Pfam" id="PF17817">
    <property type="entry name" value="PDZ_5"/>
    <property type="match status" value="1"/>
</dbReference>
<evidence type="ECO:0000256" key="8">
    <source>
        <dbReference type="ARBA" id="ARBA00023054"/>
    </source>
</evidence>
<feature type="compositionally biased region" description="Polar residues" evidence="17">
    <location>
        <begin position="105"/>
        <end position="126"/>
    </location>
</feature>
<dbReference type="GO" id="GO:0031175">
    <property type="term" value="P:neuron projection development"/>
    <property type="evidence" value="ECO:0007669"/>
    <property type="project" value="TreeGrafter"/>
</dbReference>
<keyword evidence="10" id="KW-0206">Cytoskeleton</keyword>
<dbReference type="InterPro" id="IPR001660">
    <property type="entry name" value="SAM"/>
</dbReference>
<dbReference type="PROSITE" id="PS50105">
    <property type="entry name" value="SAM_DOMAIN"/>
    <property type="match status" value="1"/>
</dbReference>
<protein>
    <recommendedName>
        <fullName evidence="12">Neurabin-1</fullName>
    </recommendedName>
    <alternativeName>
        <fullName evidence="14">Neurabin-I</fullName>
    </alternativeName>
    <alternativeName>
        <fullName evidence="13">Neural tissue-specific F-actin-binding protein I</fullName>
    </alternativeName>
    <alternativeName>
        <fullName evidence="15">Protein phosphatase 1 regulatory subunit 9A</fullName>
    </alternativeName>
</protein>
<dbReference type="GO" id="GO:0051015">
    <property type="term" value="F:actin filament binding"/>
    <property type="evidence" value="ECO:0007669"/>
    <property type="project" value="TreeGrafter"/>
</dbReference>
<dbReference type="FunFam" id="2.30.42.10:FF:000010">
    <property type="entry name" value="Neurabin-1 isoform 1"/>
    <property type="match status" value="1"/>
</dbReference>
<dbReference type="Pfam" id="PF00595">
    <property type="entry name" value="PDZ"/>
    <property type="match status" value="1"/>
</dbReference>
<dbReference type="CDD" id="cd09512">
    <property type="entry name" value="SAM_Neurabin-like"/>
    <property type="match status" value="1"/>
</dbReference>
<accession>A0A085N7U4</accession>
<sequence length="1155" mass="127985">RFFSFHSSTSHHSRTEVVFIIFSLAAQAPCRPSLQRQAALHDPHFASQLLFIPSIHPPLTASSYVQPVVTVVEALMRKEEGECFRWCVEKEFTIGGCPPMDEHNNSWPSTATTNGRHSEQSKSSNANLDEPLVVDKSVDFSSAKAVFESLEKKNRSTALGVLSLKPTRPVVRKSRFHECNGSSLQAPCSTDLRDNLSPSVAKPSAPPVPPKPRLINALPKEHTQTSGHVVNEEVVDNPIVEMNLQFSRLVSEMESGAYSVPSKSQRPIAVEEAKENVPQRNVYEPYWRSYSWYARRYGAEKVGLLKTPALCNLFDSERKQPSCNVVDPSSPSLNAVDPSSSSSFWSPAENGKVDTLTDDNMENGLTDNASSTQAEKISLLSQDSLNSLDRLQTVDGDEIRMVGVDHYWIEVPGLNCDDEEGAMSKVKFSTEPIRVYSTYGVNEYDRRNDDVDPIAASAEYELERRLENMDIFELIGAVLGPQGLGFSIIGMGVGADAGLEKLGIFVKSISPNGAVALDGRIQVCDQIIEVDKKSLIGVSQAYAASILRSTSGTVTFKIGRERDPENSEIGALIRQSLEQDKQLVQERVASRIGVAVSPLSVGGQELSRDASVAHGEPTESGACWEQVDPFRLSPVSSGGSLTSEGLHSTNSLAESFEIHTVMLDVQHAFRKDTTTSAADLYEPTAMRVQQPAYLRTNQEMPRDVQPIQREPAPPYGAASVIRRSGAADGGSPAAPQMALVAPSLSSQGDGHNGLPDAKLDSIRSVQQAIALLEEELLATKRETEKFQSLLSNSRGQFQDLERKYADAKELIKDYQIREKDLLSREESHLKELREKDEQYNVLIRHLEQKVIELEQQWVEAKQKRASLIAEAAKEDGQEKQPFRNITNQSNVKSEDSDDMMMMTSLSNTNGDGEHKVMHTTTIEIYPSKEPRKDGLNEPDFELLDNRAVKSKSEAVRNSLVMCSRQPPSRTTGNGHQLVCHPADQRSNSLRSACSQPQRQDSLDETAGQNCSSPRAFCSLDRALIRSPASARRFTNMLLRKKNPYPPVSQDPEIGTFVTTSEMEKNIEVLTWDCDDVCQFLKSVGLEKYVPEFAVNAIDGPKLLCLDGGKLKAMGIYNHADRALIKKRVKDLKSYVVKERKMYEKEQKRMLKLSEK</sequence>
<evidence type="ECO:0000256" key="14">
    <source>
        <dbReference type="ARBA" id="ARBA00077125"/>
    </source>
</evidence>
<dbReference type="GO" id="GO:0007015">
    <property type="term" value="P:actin filament organization"/>
    <property type="evidence" value="ECO:0007669"/>
    <property type="project" value="TreeGrafter"/>
</dbReference>
<dbReference type="PANTHER" id="PTHR16154:SF6">
    <property type="entry name" value="SPINOPHILIN, ISOFORM J"/>
    <property type="match status" value="1"/>
</dbReference>
<dbReference type="InterPro" id="IPR040645">
    <property type="entry name" value="Neurabin-1/2_PDZ"/>
</dbReference>
<dbReference type="SUPFAM" id="SSF47769">
    <property type="entry name" value="SAM/Pointed domain"/>
    <property type="match status" value="1"/>
</dbReference>
<dbReference type="InterPro" id="IPR001478">
    <property type="entry name" value="PDZ"/>
</dbReference>
<evidence type="ECO:0000256" key="4">
    <source>
        <dbReference type="ARBA" id="ARBA00022553"/>
    </source>
</evidence>
<feature type="coiled-coil region" evidence="16">
    <location>
        <begin position="762"/>
        <end position="863"/>
    </location>
</feature>
<dbReference type="Pfam" id="PF00536">
    <property type="entry name" value="SAM_1"/>
    <property type="match status" value="1"/>
</dbReference>
<evidence type="ECO:0000259" key="18">
    <source>
        <dbReference type="PROSITE" id="PS50105"/>
    </source>
</evidence>
<dbReference type="GO" id="GO:0015629">
    <property type="term" value="C:actin cytoskeleton"/>
    <property type="evidence" value="ECO:0007669"/>
    <property type="project" value="TreeGrafter"/>
</dbReference>
<gene>
    <name evidence="20" type="ORF">M514_22249</name>
</gene>
<dbReference type="InterPro" id="IPR013761">
    <property type="entry name" value="SAM/pointed_sf"/>
</dbReference>
<keyword evidence="9" id="KW-0009">Actin-binding</keyword>
<dbReference type="EMBL" id="KL367536">
    <property type="protein sequence ID" value="KFD65540.1"/>
    <property type="molecule type" value="Genomic_DNA"/>
</dbReference>
<feature type="domain" description="PDZ" evidence="19">
    <location>
        <begin position="471"/>
        <end position="562"/>
    </location>
</feature>
<proteinExistence type="predicted"/>
<dbReference type="Gene3D" id="1.10.150.50">
    <property type="entry name" value="Transcription Factor, Ets-1"/>
    <property type="match status" value="1"/>
</dbReference>
<dbReference type="GO" id="GO:0014069">
    <property type="term" value="C:postsynaptic density"/>
    <property type="evidence" value="ECO:0007669"/>
    <property type="project" value="TreeGrafter"/>
</dbReference>
<dbReference type="AlphaFoldDB" id="A0A085N7U4"/>
<evidence type="ECO:0000256" key="10">
    <source>
        <dbReference type="ARBA" id="ARBA00023212"/>
    </source>
</evidence>
<dbReference type="SMART" id="SM00454">
    <property type="entry name" value="SAM"/>
    <property type="match status" value="1"/>
</dbReference>
<dbReference type="SUPFAM" id="SSF50156">
    <property type="entry name" value="PDZ domain-like"/>
    <property type="match status" value="1"/>
</dbReference>
<evidence type="ECO:0000256" key="13">
    <source>
        <dbReference type="ARBA" id="ARBA00076637"/>
    </source>
</evidence>
<evidence type="ECO:0000256" key="2">
    <source>
        <dbReference type="ARBA" id="ARBA00022473"/>
    </source>
</evidence>
<keyword evidence="3" id="KW-0963">Cytoplasm</keyword>
<keyword evidence="4" id="KW-0597">Phosphoprotein</keyword>
<dbReference type="GO" id="GO:0005737">
    <property type="term" value="C:cytoplasm"/>
    <property type="evidence" value="ECO:0007669"/>
    <property type="project" value="TreeGrafter"/>
</dbReference>
<dbReference type="GO" id="GO:0019722">
    <property type="term" value="P:calcium-mediated signaling"/>
    <property type="evidence" value="ECO:0007669"/>
    <property type="project" value="TreeGrafter"/>
</dbReference>
<keyword evidence="2" id="KW-0217">Developmental protein</keyword>
<evidence type="ECO:0000256" key="7">
    <source>
        <dbReference type="ARBA" id="ARBA00023018"/>
    </source>
</evidence>
<evidence type="ECO:0000256" key="16">
    <source>
        <dbReference type="SAM" id="Coils"/>
    </source>
</evidence>
<dbReference type="SMART" id="SM00228">
    <property type="entry name" value="PDZ"/>
    <property type="match status" value="1"/>
</dbReference>
<feature type="compositionally biased region" description="Polar residues" evidence="17">
    <location>
        <begin position="363"/>
        <end position="372"/>
    </location>
</feature>
<evidence type="ECO:0000256" key="6">
    <source>
        <dbReference type="ARBA" id="ARBA00022902"/>
    </source>
</evidence>
<evidence type="ECO:0000259" key="19">
    <source>
        <dbReference type="PROSITE" id="PS50106"/>
    </source>
</evidence>
<dbReference type="InterPro" id="IPR043446">
    <property type="entry name" value="Neurabin-like"/>
</dbReference>
<feature type="domain" description="SAM" evidence="18">
    <location>
        <begin position="1071"/>
        <end position="1134"/>
    </location>
</feature>
<feature type="region of interest" description="Disordered" evidence="17">
    <location>
        <begin position="100"/>
        <end position="126"/>
    </location>
</feature>
<evidence type="ECO:0000256" key="1">
    <source>
        <dbReference type="ARBA" id="ARBA00004245"/>
    </source>
</evidence>
<dbReference type="PANTHER" id="PTHR16154">
    <property type="entry name" value="NEURABIN"/>
    <property type="match status" value="1"/>
</dbReference>
<evidence type="ECO:0000256" key="17">
    <source>
        <dbReference type="SAM" id="MobiDB-lite"/>
    </source>
</evidence>
<dbReference type="InterPro" id="IPR036034">
    <property type="entry name" value="PDZ_sf"/>
</dbReference>
<organism evidence="20">
    <name type="scientific">Trichuris suis</name>
    <name type="common">pig whipworm</name>
    <dbReference type="NCBI Taxonomy" id="68888"/>
    <lineage>
        <taxon>Eukaryota</taxon>
        <taxon>Metazoa</taxon>
        <taxon>Ecdysozoa</taxon>
        <taxon>Nematoda</taxon>
        <taxon>Enoplea</taxon>
        <taxon>Dorylaimia</taxon>
        <taxon>Trichinellida</taxon>
        <taxon>Trichuridae</taxon>
        <taxon>Trichuris</taxon>
    </lineage>
</organism>
<evidence type="ECO:0000313" key="20">
    <source>
        <dbReference type="EMBL" id="KFD65540.1"/>
    </source>
</evidence>
<evidence type="ECO:0000256" key="15">
    <source>
        <dbReference type="ARBA" id="ARBA00082439"/>
    </source>
</evidence>
<feature type="region of interest" description="Disordered" evidence="17">
    <location>
        <begin position="321"/>
        <end position="372"/>
    </location>
</feature>
<evidence type="ECO:0000256" key="11">
    <source>
        <dbReference type="ARBA" id="ARBA00034103"/>
    </source>
</evidence>
<dbReference type="PROSITE" id="PS50106">
    <property type="entry name" value="PDZ"/>
    <property type="match status" value="1"/>
</dbReference>
<keyword evidence="5" id="KW-0221">Differentiation</keyword>
<dbReference type="GO" id="GO:0030425">
    <property type="term" value="C:dendrite"/>
    <property type="evidence" value="ECO:0007669"/>
    <property type="project" value="TreeGrafter"/>
</dbReference>
<feature type="compositionally biased region" description="Polar residues" evidence="17">
    <location>
        <begin position="321"/>
        <end position="333"/>
    </location>
</feature>
<dbReference type="Proteomes" id="UP000030758">
    <property type="component" value="Unassembled WGS sequence"/>
</dbReference>
<evidence type="ECO:0000256" key="3">
    <source>
        <dbReference type="ARBA" id="ARBA00022490"/>
    </source>
</evidence>
<dbReference type="Gene3D" id="2.30.42.10">
    <property type="match status" value="1"/>
</dbReference>
<evidence type="ECO:0000256" key="5">
    <source>
        <dbReference type="ARBA" id="ARBA00022782"/>
    </source>
</evidence>
<feature type="non-terminal residue" evidence="20">
    <location>
        <position position="1"/>
    </location>
</feature>
<reference evidence="20" key="1">
    <citation type="journal article" date="2014" name="Nat. Genet.">
        <title>Genome and transcriptome of the porcine whipworm Trichuris suis.</title>
        <authorList>
            <person name="Jex A.R."/>
            <person name="Nejsum P."/>
            <person name="Schwarz E.M."/>
            <person name="Hu L."/>
            <person name="Young N.D."/>
            <person name="Hall R.S."/>
            <person name="Korhonen P.K."/>
            <person name="Liao S."/>
            <person name="Thamsborg S."/>
            <person name="Xia J."/>
            <person name="Xu P."/>
            <person name="Wang S."/>
            <person name="Scheerlinck J.P."/>
            <person name="Hofmann A."/>
            <person name="Sternberg P.W."/>
            <person name="Wang J."/>
            <person name="Gasser R.B."/>
        </authorList>
    </citation>
    <scope>NUCLEOTIDE SEQUENCE [LARGE SCALE GENOMIC DNA]</scope>
    <source>
        <strain evidence="20">DCEP-RM93F</strain>
    </source>
</reference>
<name>A0A085N7U4_9BILA</name>
<evidence type="ECO:0000256" key="12">
    <source>
        <dbReference type="ARBA" id="ARBA00067399"/>
    </source>
</evidence>
<keyword evidence="6" id="KW-0524">Neurogenesis</keyword>
<keyword evidence="8 16" id="KW-0175">Coiled coil</keyword>
<comment type="subcellular location">
    <subcellularLocation>
        <location evidence="1">Cytoplasm</location>
        <location evidence="1">Cytoskeleton</location>
    </subcellularLocation>
    <subcellularLocation>
        <location evidence="11">Synapse</location>
    </subcellularLocation>
</comment>